<dbReference type="OrthoDB" id="612216at2759"/>
<dbReference type="InterPro" id="IPR053781">
    <property type="entry name" value="F-box_AtFBL13-like"/>
</dbReference>
<dbReference type="SMART" id="SM00256">
    <property type="entry name" value="FBOX"/>
    <property type="match status" value="1"/>
</dbReference>
<dbReference type="Pfam" id="PF08387">
    <property type="entry name" value="FBD"/>
    <property type="match status" value="1"/>
</dbReference>
<dbReference type="InterPro" id="IPR001810">
    <property type="entry name" value="F-box_dom"/>
</dbReference>
<dbReference type="InterPro" id="IPR036047">
    <property type="entry name" value="F-box-like_dom_sf"/>
</dbReference>
<name>A0A1R3K4Y6_9ROSI</name>
<dbReference type="SMART" id="SM00579">
    <property type="entry name" value="FBD"/>
    <property type="match status" value="1"/>
</dbReference>
<accession>A0A1R3K4Y6</accession>
<sequence length="288" mass="33199">MAKLPNIDGRLDKISNVPDAILCHIITFLPIKEAVRTSVLSTRWRYLFASMTTVHFDDRGLCRSTHGKRFINFVDRLMFFPREASLDCLRVDFMTSYIGSSRIYGWICAALLRGVKKLDLVFDSEDVLAFHNLVELEIVENLDQIYDDINCFDCGGMWVGEFLKCSPNLQTLVLSLARSGSSFFRGDFIQIGVWSPPEMVPSCLLSCLKEIVLCSYDVTLLFKLIKYFLNNARVLEKLTIRIDTHKLNEKEELRFTKEVLALPRCSERCQVLIDYWSKWGSILYPSTF</sequence>
<dbReference type="InterPro" id="IPR006566">
    <property type="entry name" value="FBD"/>
</dbReference>
<dbReference type="Gene3D" id="1.20.1280.50">
    <property type="match status" value="1"/>
</dbReference>
<dbReference type="Pfam" id="PF00646">
    <property type="entry name" value="F-box"/>
    <property type="match status" value="1"/>
</dbReference>
<dbReference type="PANTHER" id="PTHR31900:SF27">
    <property type="entry name" value="FBD DOMAIN-CONTAINING PROTEIN"/>
    <property type="match status" value="1"/>
</dbReference>
<keyword evidence="3" id="KW-1185">Reference proteome</keyword>
<dbReference type="STRING" id="93759.A0A1R3K4Y6"/>
<reference evidence="3" key="1">
    <citation type="submission" date="2013-09" db="EMBL/GenBank/DDBJ databases">
        <title>Corchorus olitorius genome sequencing.</title>
        <authorList>
            <person name="Alam M."/>
            <person name="Haque M.S."/>
            <person name="Islam M.S."/>
            <person name="Emdad E.M."/>
            <person name="Islam M.M."/>
            <person name="Ahmed B."/>
            <person name="Halim A."/>
            <person name="Hossen Q.M.M."/>
            <person name="Hossain M.Z."/>
            <person name="Ahmed R."/>
            <person name="Khan M.M."/>
            <person name="Islam R."/>
            <person name="Rashid M.M."/>
            <person name="Khan S.A."/>
            <person name="Rahman M.S."/>
            <person name="Alam M."/>
            <person name="Yahiya A.S."/>
            <person name="Khan M.S."/>
            <person name="Azam M.S."/>
            <person name="Haque T."/>
            <person name="Lashkar M.Z.H."/>
            <person name="Akhand A.I."/>
            <person name="Morshed G."/>
            <person name="Roy S."/>
            <person name="Uddin K.S."/>
            <person name="Rabeya T."/>
            <person name="Hossain A.S."/>
            <person name="Chowdhury A."/>
            <person name="Snigdha A.R."/>
            <person name="Mortoza M.S."/>
            <person name="Matin S.A."/>
            <person name="Hoque S.M.E."/>
            <person name="Islam M.K."/>
            <person name="Roy D.K."/>
            <person name="Haider R."/>
            <person name="Moosa M.M."/>
            <person name="Elias S.M."/>
            <person name="Hasan A.M."/>
            <person name="Jahan S."/>
            <person name="Shafiuddin M."/>
            <person name="Mahmood N."/>
            <person name="Shommy N.S."/>
        </authorList>
    </citation>
    <scope>NUCLEOTIDE SEQUENCE [LARGE SCALE GENOMIC DNA]</scope>
    <source>
        <strain evidence="3">cv. O-4</strain>
    </source>
</reference>
<dbReference type="CDD" id="cd22160">
    <property type="entry name" value="F-box_AtFBL13-like"/>
    <property type="match status" value="1"/>
</dbReference>
<feature type="domain" description="F-box" evidence="1">
    <location>
        <begin position="11"/>
        <end position="59"/>
    </location>
</feature>
<proteinExistence type="predicted"/>
<protein>
    <recommendedName>
        <fullName evidence="1">F-box domain-containing protein</fullName>
    </recommendedName>
</protein>
<dbReference type="PROSITE" id="PS50181">
    <property type="entry name" value="FBOX"/>
    <property type="match status" value="1"/>
</dbReference>
<dbReference type="EMBL" id="AWUE01014682">
    <property type="protein sequence ID" value="OMP02150.1"/>
    <property type="molecule type" value="Genomic_DNA"/>
</dbReference>
<comment type="caution">
    <text evidence="2">The sequence shown here is derived from an EMBL/GenBank/DDBJ whole genome shotgun (WGS) entry which is preliminary data.</text>
</comment>
<evidence type="ECO:0000313" key="3">
    <source>
        <dbReference type="Proteomes" id="UP000187203"/>
    </source>
</evidence>
<organism evidence="2 3">
    <name type="scientific">Corchorus olitorius</name>
    <dbReference type="NCBI Taxonomy" id="93759"/>
    <lineage>
        <taxon>Eukaryota</taxon>
        <taxon>Viridiplantae</taxon>
        <taxon>Streptophyta</taxon>
        <taxon>Embryophyta</taxon>
        <taxon>Tracheophyta</taxon>
        <taxon>Spermatophyta</taxon>
        <taxon>Magnoliopsida</taxon>
        <taxon>eudicotyledons</taxon>
        <taxon>Gunneridae</taxon>
        <taxon>Pentapetalae</taxon>
        <taxon>rosids</taxon>
        <taxon>malvids</taxon>
        <taxon>Malvales</taxon>
        <taxon>Malvaceae</taxon>
        <taxon>Grewioideae</taxon>
        <taxon>Apeibeae</taxon>
        <taxon>Corchorus</taxon>
    </lineage>
</organism>
<gene>
    <name evidence="2" type="ORF">COLO4_11300</name>
</gene>
<dbReference type="SUPFAM" id="SSF81383">
    <property type="entry name" value="F-box domain"/>
    <property type="match status" value="1"/>
</dbReference>
<evidence type="ECO:0000313" key="2">
    <source>
        <dbReference type="EMBL" id="OMP02150.1"/>
    </source>
</evidence>
<dbReference type="PANTHER" id="PTHR31900">
    <property type="entry name" value="F-BOX/RNI SUPERFAMILY PROTEIN-RELATED"/>
    <property type="match status" value="1"/>
</dbReference>
<dbReference type="Proteomes" id="UP000187203">
    <property type="component" value="Unassembled WGS sequence"/>
</dbReference>
<dbReference type="AlphaFoldDB" id="A0A1R3K4Y6"/>
<dbReference type="InterPro" id="IPR050232">
    <property type="entry name" value="FBL13/AtMIF1-like"/>
</dbReference>
<evidence type="ECO:0000259" key="1">
    <source>
        <dbReference type="PROSITE" id="PS50181"/>
    </source>
</evidence>